<dbReference type="AlphaFoldDB" id="A0A7R9CV29"/>
<dbReference type="EMBL" id="OD001755">
    <property type="protein sequence ID" value="CAD7403034.1"/>
    <property type="molecule type" value="Genomic_DNA"/>
</dbReference>
<evidence type="ECO:0000256" key="3">
    <source>
        <dbReference type="ARBA" id="ARBA00022801"/>
    </source>
</evidence>
<reference evidence="9" key="1">
    <citation type="submission" date="2020-11" db="EMBL/GenBank/DDBJ databases">
        <authorList>
            <person name="Tran Van P."/>
        </authorList>
    </citation>
    <scope>NUCLEOTIDE SEQUENCE</scope>
</reference>
<feature type="binding site" evidence="6">
    <location>
        <position position="294"/>
    </location>
    <ligand>
        <name>Zn(2+)</name>
        <dbReference type="ChEBI" id="CHEBI:29105"/>
        <note>catalytic</note>
    </ligand>
</feature>
<evidence type="ECO:0000313" key="9">
    <source>
        <dbReference type="EMBL" id="CAD7403034.1"/>
    </source>
</evidence>
<feature type="region of interest" description="Disordered" evidence="7">
    <location>
        <begin position="218"/>
        <end position="243"/>
    </location>
</feature>
<feature type="active site" evidence="6">
    <location>
        <position position="295"/>
    </location>
</feature>
<comment type="caution">
    <text evidence="6">Lacks conserved residue(s) required for the propagation of feature annotation.</text>
</comment>
<feature type="domain" description="Peptidase M12A" evidence="8">
    <location>
        <begin position="137"/>
        <end position="399"/>
    </location>
</feature>
<feature type="disulfide bond" evidence="6">
    <location>
        <begin position="263"/>
        <end position="285"/>
    </location>
</feature>
<evidence type="ECO:0000259" key="8">
    <source>
        <dbReference type="PROSITE" id="PS51864"/>
    </source>
</evidence>
<dbReference type="Gene3D" id="3.40.390.10">
    <property type="entry name" value="Collagenase (Catalytic Domain)"/>
    <property type="match status" value="1"/>
</dbReference>
<keyword evidence="5 6" id="KW-0482">Metalloprotease</keyword>
<evidence type="ECO:0000256" key="5">
    <source>
        <dbReference type="ARBA" id="ARBA00023049"/>
    </source>
</evidence>
<keyword evidence="1 6" id="KW-0645">Protease</keyword>
<dbReference type="SMART" id="SM00235">
    <property type="entry name" value="ZnMc"/>
    <property type="match status" value="1"/>
</dbReference>
<evidence type="ECO:0000256" key="4">
    <source>
        <dbReference type="ARBA" id="ARBA00022833"/>
    </source>
</evidence>
<dbReference type="GO" id="GO:0006508">
    <property type="term" value="P:proteolysis"/>
    <property type="evidence" value="ECO:0007669"/>
    <property type="project" value="UniProtKB-KW"/>
</dbReference>
<dbReference type="PANTHER" id="PTHR10127:SF780">
    <property type="entry name" value="METALLOENDOPEPTIDASE"/>
    <property type="match status" value="1"/>
</dbReference>
<name>A0A7R9CV29_TIMPO</name>
<keyword evidence="3 6" id="KW-0378">Hydrolase</keyword>
<dbReference type="CDD" id="cd04280">
    <property type="entry name" value="ZnMc_astacin_like"/>
    <property type="match status" value="1"/>
</dbReference>
<keyword evidence="2 6" id="KW-0479">Metal-binding</keyword>
<proteinExistence type="predicted"/>
<dbReference type="PANTHER" id="PTHR10127">
    <property type="entry name" value="DISCOIDIN, CUB, EGF, LAMININ , AND ZINC METALLOPROTEASE DOMAIN CONTAINING"/>
    <property type="match status" value="1"/>
</dbReference>
<dbReference type="GO" id="GO:0008270">
    <property type="term" value="F:zinc ion binding"/>
    <property type="evidence" value="ECO:0007669"/>
    <property type="project" value="UniProtKB-UniRule"/>
</dbReference>
<dbReference type="InterPro" id="IPR006026">
    <property type="entry name" value="Peptidase_Metallo"/>
</dbReference>
<feature type="binding site" evidence="6">
    <location>
        <position position="304"/>
    </location>
    <ligand>
        <name>Zn(2+)</name>
        <dbReference type="ChEBI" id="CHEBI:29105"/>
        <note>catalytic</note>
    </ligand>
</feature>
<feature type="compositionally biased region" description="Low complexity" evidence="7">
    <location>
        <begin position="218"/>
        <end position="242"/>
    </location>
</feature>
<evidence type="ECO:0000256" key="6">
    <source>
        <dbReference type="PROSITE-ProRule" id="PRU01211"/>
    </source>
</evidence>
<dbReference type="PROSITE" id="PS51864">
    <property type="entry name" value="ASTACIN"/>
    <property type="match status" value="1"/>
</dbReference>
<dbReference type="InterPro" id="IPR001506">
    <property type="entry name" value="Peptidase_M12A"/>
</dbReference>
<dbReference type="Pfam" id="PF01400">
    <property type="entry name" value="Astacin"/>
    <property type="match status" value="2"/>
</dbReference>
<evidence type="ECO:0000256" key="1">
    <source>
        <dbReference type="ARBA" id="ARBA00022670"/>
    </source>
</evidence>
<comment type="cofactor">
    <cofactor evidence="6">
        <name>Zn(2+)</name>
        <dbReference type="ChEBI" id="CHEBI:29105"/>
    </cofactor>
    <text evidence="6">Binds 1 zinc ion per subunit.</text>
</comment>
<protein>
    <recommendedName>
        <fullName evidence="8">Peptidase M12A domain-containing protein</fullName>
    </recommendedName>
</protein>
<gene>
    <name evidence="9" type="ORF">TPSB3V08_LOCUS3859</name>
</gene>
<keyword evidence="6" id="KW-1015">Disulfide bond</keyword>
<sequence length="406" mass="46229">MTPSRRVARKGRSPRSITEILSDGVSSDISRPNEGVNNAAVDESSFVFSGLTVPTTNSTFLQDYMSWGQGDLFEIDPIEGPYLEGDIILREHQNIMEERDLVNMVLTGALAICHDKINCQPIYSEPRQRIQCFQERNLVNDPKRLWPGGVLYYDISSEFTPKQQAAIRDALDDLQRHTCVKFRPRTNQPSFIRVRNSGYGASTSVSPQPPFTELFTSMTSQQSTSTAQASTSKTPQSSTPSTGFFHNIITQVSPVPVAAERRCASHVGYVSRPGPVDLYLSYPGCFHQFGTIQHEFLHALGFWHEHTRPDRDRYVRIIWQNILPGREANFESRTTQESQFEGLPYDYDSVMHYRSIAFSKDKMSVTILPYDNTAFWRMGQRKRYSYYDLAKLNRLYHCGPGYTGTK</sequence>
<keyword evidence="4 6" id="KW-0862">Zinc</keyword>
<evidence type="ECO:0000256" key="2">
    <source>
        <dbReference type="ARBA" id="ARBA00022723"/>
    </source>
</evidence>
<feature type="binding site" evidence="6">
    <location>
        <position position="298"/>
    </location>
    <ligand>
        <name>Zn(2+)</name>
        <dbReference type="ChEBI" id="CHEBI:29105"/>
        <note>catalytic</note>
    </ligand>
</feature>
<dbReference type="SUPFAM" id="SSF55486">
    <property type="entry name" value="Metalloproteases ('zincins'), catalytic domain"/>
    <property type="match status" value="1"/>
</dbReference>
<evidence type="ECO:0000256" key="7">
    <source>
        <dbReference type="SAM" id="MobiDB-lite"/>
    </source>
</evidence>
<accession>A0A7R9CV29</accession>
<dbReference type="GO" id="GO:0004222">
    <property type="term" value="F:metalloendopeptidase activity"/>
    <property type="evidence" value="ECO:0007669"/>
    <property type="project" value="UniProtKB-UniRule"/>
</dbReference>
<dbReference type="InterPro" id="IPR024079">
    <property type="entry name" value="MetalloPept_cat_dom_sf"/>
</dbReference>
<organism evidence="9">
    <name type="scientific">Timema poppense</name>
    <name type="common">Walking stick</name>
    <dbReference type="NCBI Taxonomy" id="170557"/>
    <lineage>
        <taxon>Eukaryota</taxon>
        <taxon>Metazoa</taxon>
        <taxon>Ecdysozoa</taxon>
        <taxon>Arthropoda</taxon>
        <taxon>Hexapoda</taxon>
        <taxon>Insecta</taxon>
        <taxon>Pterygota</taxon>
        <taxon>Neoptera</taxon>
        <taxon>Polyneoptera</taxon>
        <taxon>Phasmatodea</taxon>
        <taxon>Timematodea</taxon>
        <taxon>Timematoidea</taxon>
        <taxon>Timematidae</taxon>
        <taxon>Timema</taxon>
    </lineage>
</organism>
<dbReference type="InterPro" id="IPR034035">
    <property type="entry name" value="Astacin-like_dom"/>
</dbReference>